<name>A0AA39U1K9_9AGAR</name>
<organism evidence="1 2">
    <name type="scientific">Armillaria luteobubalina</name>
    <dbReference type="NCBI Taxonomy" id="153913"/>
    <lineage>
        <taxon>Eukaryota</taxon>
        <taxon>Fungi</taxon>
        <taxon>Dikarya</taxon>
        <taxon>Basidiomycota</taxon>
        <taxon>Agaricomycotina</taxon>
        <taxon>Agaricomycetes</taxon>
        <taxon>Agaricomycetidae</taxon>
        <taxon>Agaricales</taxon>
        <taxon>Marasmiineae</taxon>
        <taxon>Physalacriaceae</taxon>
        <taxon>Armillaria</taxon>
    </lineage>
</organism>
<proteinExistence type="predicted"/>
<reference evidence="1" key="1">
    <citation type="submission" date="2023-06" db="EMBL/GenBank/DDBJ databases">
        <authorList>
            <consortium name="Lawrence Berkeley National Laboratory"/>
            <person name="Ahrendt S."/>
            <person name="Sahu N."/>
            <person name="Indic B."/>
            <person name="Wong-Bajracharya J."/>
            <person name="Merenyi Z."/>
            <person name="Ke H.-M."/>
            <person name="Monk M."/>
            <person name="Kocsube S."/>
            <person name="Drula E."/>
            <person name="Lipzen A."/>
            <person name="Balint B."/>
            <person name="Henrissat B."/>
            <person name="Andreopoulos B."/>
            <person name="Martin F.M."/>
            <person name="Harder C.B."/>
            <person name="Rigling D."/>
            <person name="Ford K.L."/>
            <person name="Foster G.D."/>
            <person name="Pangilinan J."/>
            <person name="Papanicolaou A."/>
            <person name="Barry K."/>
            <person name="LaButti K."/>
            <person name="Viragh M."/>
            <person name="Koriabine M."/>
            <person name="Yan M."/>
            <person name="Riley R."/>
            <person name="Champramary S."/>
            <person name="Plett K.L."/>
            <person name="Tsai I.J."/>
            <person name="Slot J."/>
            <person name="Sipos G."/>
            <person name="Plett J."/>
            <person name="Nagy L.G."/>
            <person name="Grigoriev I.V."/>
        </authorList>
    </citation>
    <scope>NUCLEOTIDE SEQUENCE</scope>
    <source>
        <strain evidence="1">HWK02</strain>
    </source>
</reference>
<comment type="caution">
    <text evidence="1">The sequence shown here is derived from an EMBL/GenBank/DDBJ whole genome shotgun (WGS) entry which is preliminary data.</text>
</comment>
<dbReference type="AlphaFoldDB" id="A0AA39U1K9"/>
<protein>
    <recommendedName>
        <fullName evidence="3">Heterokaryon incompatibility domain-containing protein</fullName>
    </recommendedName>
</protein>
<evidence type="ECO:0000313" key="1">
    <source>
        <dbReference type="EMBL" id="KAK0475647.1"/>
    </source>
</evidence>
<sequence>MGTAQTGQGSHPYPGAPSFQLPSEITLSAAGEIGQAESTIAVLKQRSYTDRSRVIPSVMADTFCADLGVNGLLEKLNDTFGTSYNLNLDTYEASECPSTPQALAEFTFHRNVRHLYSLLGHCVQRSSDFGTAYACLRRFWYDLTTIDFKHELRRREEEDRRRRQNVRGRITTPDIPPRRVWDLHANRVVPYWVGWAFPYGISHAWMEDTERVDVWTPINGYKWPVPIPKDTSLDLIRIEMLNLGVQYAWLDVLCLRQAGGPREDLRAEEWKVDVPTIGYVYQRSRKVVCYFSGLGRPLSLKPGDFESNRFWFNRAWTLQEISEHMIVGGETGDGIVQEDIQTKFRGQLASLERIRAPCASITVFDFLSQMKNRVSTNPMDRVAGLIYLLRPKYIPIYDAAQSQEDAWVALVDAMEYSSRIELLFLYPKPGNGSKYWRPSWKQVMSKKTTSLSCSGLQWIGQVSRMEETDANWFEGTRIDAGDVRGLSNRKGSRARQGELTVKDYTGAPHKFEIVANHAYPIPDGSYILIGRGTYSKTLAHFWVIGRRLRDGRFKKVSVFSMPDKEERRRLQELGIARYHAKMVFC</sequence>
<evidence type="ECO:0000313" key="2">
    <source>
        <dbReference type="Proteomes" id="UP001175228"/>
    </source>
</evidence>
<keyword evidence="2" id="KW-1185">Reference proteome</keyword>
<gene>
    <name evidence="1" type="ORF">EDD18DRAFT_1298169</name>
</gene>
<dbReference type="Proteomes" id="UP001175228">
    <property type="component" value="Unassembled WGS sequence"/>
</dbReference>
<evidence type="ECO:0008006" key="3">
    <source>
        <dbReference type="Google" id="ProtNLM"/>
    </source>
</evidence>
<dbReference type="EMBL" id="JAUEPU010000146">
    <property type="protein sequence ID" value="KAK0475647.1"/>
    <property type="molecule type" value="Genomic_DNA"/>
</dbReference>
<accession>A0AA39U1K9</accession>